<name>A0ACB9CR88_CICIN</name>
<proteinExistence type="predicted"/>
<evidence type="ECO:0000313" key="1">
    <source>
        <dbReference type="EMBL" id="KAI3736587.1"/>
    </source>
</evidence>
<dbReference type="EMBL" id="CM042013">
    <property type="protein sequence ID" value="KAI3736587.1"/>
    <property type="molecule type" value="Genomic_DNA"/>
</dbReference>
<protein>
    <submittedName>
        <fullName evidence="1">Uncharacterized protein</fullName>
    </submittedName>
</protein>
<dbReference type="Proteomes" id="UP001055811">
    <property type="component" value="Linkage Group LG05"/>
</dbReference>
<comment type="caution">
    <text evidence="1">The sequence shown here is derived from an EMBL/GenBank/DDBJ whole genome shotgun (WGS) entry which is preliminary data.</text>
</comment>
<keyword evidence="2" id="KW-1185">Reference proteome</keyword>
<organism evidence="1 2">
    <name type="scientific">Cichorium intybus</name>
    <name type="common">Chicory</name>
    <dbReference type="NCBI Taxonomy" id="13427"/>
    <lineage>
        <taxon>Eukaryota</taxon>
        <taxon>Viridiplantae</taxon>
        <taxon>Streptophyta</taxon>
        <taxon>Embryophyta</taxon>
        <taxon>Tracheophyta</taxon>
        <taxon>Spermatophyta</taxon>
        <taxon>Magnoliopsida</taxon>
        <taxon>eudicotyledons</taxon>
        <taxon>Gunneridae</taxon>
        <taxon>Pentapetalae</taxon>
        <taxon>asterids</taxon>
        <taxon>campanulids</taxon>
        <taxon>Asterales</taxon>
        <taxon>Asteraceae</taxon>
        <taxon>Cichorioideae</taxon>
        <taxon>Cichorieae</taxon>
        <taxon>Cichoriinae</taxon>
        <taxon>Cichorium</taxon>
    </lineage>
</organism>
<sequence>MKNSRCNVGLSLILLFSYTRERIYSNDGRVIKNVGLSAIGPCTRRILVVHSSHHISVTHISAAFIEGSSGLMMCQLELSSYRICSSWPEIFVFQQSCREEPRRSGVDCDSRLRQLIINPGNAT</sequence>
<reference evidence="1 2" key="2">
    <citation type="journal article" date="2022" name="Mol. Ecol. Resour.">
        <title>The genomes of chicory, endive, great burdock and yacon provide insights into Asteraceae paleo-polyploidization history and plant inulin production.</title>
        <authorList>
            <person name="Fan W."/>
            <person name="Wang S."/>
            <person name="Wang H."/>
            <person name="Wang A."/>
            <person name="Jiang F."/>
            <person name="Liu H."/>
            <person name="Zhao H."/>
            <person name="Xu D."/>
            <person name="Zhang Y."/>
        </authorList>
    </citation>
    <scope>NUCLEOTIDE SEQUENCE [LARGE SCALE GENOMIC DNA]</scope>
    <source>
        <strain evidence="2">cv. Punajuju</strain>
        <tissue evidence="1">Leaves</tissue>
    </source>
</reference>
<gene>
    <name evidence="1" type="ORF">L2E82_26465</name>
</gene>
<accession>A0ACB9CR88</accession>
<evidence type="ECO:0000313" key="2">
    <source>
        <dbReference type="Proteomes" id="UP001055811"/>
    </source>
</evidence>
<reference evidence="2" key="1">
    <citation type="journal article" date="2022" name="Mol. Ecol. Resour.">
        <title>The genomes of chicory, endive, great burdock and yacon provide insights into Asteraceae palaeo-polyploidization history and plant inulin production.</title>
        <authorList>
            <person name="Fan W."/>
            <person name="Wang S."/>
            <person name="Wang H."/>
            <person name="Wang A."/>
            <person name="Jiang F."/>
            <person name="Liu H."/>
            <person name="Zhao H."/>
            <person name="Xu D."/>
            <person name="Zhang Y."/>
        </authorList>
    </citation>
    <scope>NUCLEOTIDE SEQUENCE [LARGE SCALE GENOMIC DNA]</scope>
    <source>
        <strain evidence="2">cv. Punajuju</strain>
    </source>
</reference>